<dbReference type="InterPro" id="IPR000719">
    <property type="entry name" value="Prot_kinase_dom"/>
</dbReference>
<dbReference type="eggNOG" id="KOG0192">
    <property type="taxonomic scope" value="Eukaryota"/>
</dbReference>
<evidence type="ECO:0000313" key="15">
    <source>
        <dbReference type="Proteomes" id="UP000050525"/>
    </source>
</evidence>
<dbReference type="InterPro" id="IPR001245">
    <property type="entry name" value="Ser-Thr/Tyr_kinase_cat_dom"/>
</dbReference>
<dbReference type="EMBL" id="AKHW03002317">
    <property type="protein sequence ID" value="KYO39301.1"/>
    <property type="molecule type" value="Genomic_DNA"/>
</dbReference>
<dbReference type="GO" id="GO:0004706">
    <property type="term" value="F:JUN kinase kinase kinase activity"/>
    <property type="evidence" value="ECO:0007669"/>
    <property type="project" value="TreeGrafter"/>
</dbReference>
<dbReference type="Proteomes" id="UP000050525">
    <property type="component" value="Unassembled WGS sequence"/>
</dbReference>
<dbReference type="PROSITE" id="PS00108">
    <property type="entry name" value="PROTEIN_KINASE_ST"/>
    <property type="match status" value="1"/>
</dbReference>
<gene>
    <name evidence="14" type="primary">MAP3K11</name>
    <name evidence="14" type="ORF">Y1Q_0016977</name>
</gene>
<dbReference type="AlphaFoldDB" id="A0A151NR26"/>
<evidence type="ECO:0000256" key="5">
    <source>
        <dbReference type="ARBA" id="ARBA00022527"/>
    </source>
</evidence>
<evidence type="ECO:0000256" key="10">
    <source>
        <dbReference type="ARBA" id="ARBA00022840"/>
    </source>
</evidence>
<evidence type="ECO:0000256" key="7">
    <source>
        <dbReference type="ARBA" id="ARBA00022737"/>
    </source>
</evidence>
<proteinExistence type="inferred from homology"/>
<accession>A0A151NR26</accession>
<dbReference type="PANTHER" id="PTHR44329:SF46">
    <property type="entry name" value="MITOGEN-ACTIVATED PROTEIN KINASE KINASE KINASE 11"/>
    <property type="match status" value="1"/>
</dbReference>
<evidence type="ECO:0000259" key="13">
    <source>
        <dbReference type="PROSITE" id="PS50011"/>
    </source>
</evidence>
<name>A0A151NR26_ALLMI</name>
<dbReference type="GO" id="GO:0007017">
    <property type="term" value="P:microtubule-based process"/>
    <property type="evidence" value="ECO:0007669"/>
    <property type="project" value="TreeGrafter"/>
</dbReference>
<dbReference type="STRING" id="8496.A0A151NR26"/>
<evidence type="ECO:0000256" key="12">
    <source>
        <dbReference type="ARBA" id="ARBA00048329"/>
    </source>
</evidence>
<reference evidence="14 15" key="1">
    <citation type="journal article" date="2012" name="Genome Biol.">
        <title>Sequencing three crocodilian genomes to illuminate the evolution of archosaurs and amniotes.</title>
        <authorList>
            <person name="St John J.A."/>
            <person name="Braun E.L."/>
            <person name="Isberg S.R."/>
            <person name="Miles L.G."/>
            <person name="Chong A.Y."/>
            <person name="Gongora J."/>
            <person name="Dalzell P."/>
            <person name="Moran C."/>
            <person name="Bed'hom B."/>
            <person name="Abzhanov A."/>
            <person name="Burgess S.C."/>
            <person name="Cooksey A.M."/>
            <person name="Castoe T.A."/>
            <person name="Crawford N.G."/>
            <person name="Densmore L.D."/>
            <person name="Drew J.C."/>
            <person name="Edwards S.V."/>
            <person name="Faircloth B.C."/>
            <person name="Fujita M.K."/>
            <person name="Greenwold M.J."/>
            <person name="Hoffmann F.G."/>
            <person name="Howard J.M."/>
            <person name="Iguchi T."/>
            <person name="Janes D.E."/>
            <person name="Khan S.Y."/>
            <person name="Kohno S."/>
            <person name="de Koning A.J."/>
            <person name="Lance S.L."/>
            <person name="McCarthy F.M."/>
            <person name="McCormack J.E."/>
            <person name="Merchant M.E."/>
            <person name="Peterson D.G."/>
            <person name="Pollock D.D."/>
            <person name="Pourmand N."/>
            <person name="Raney B.J."/>
            <person name="Roessler K.A."/>
            <person name="Sanford J.R."/>
            <person name="Sawyer R.H."/>
            <person name="Schmidt C.J."/>
            <person name="Triplett E.W."/>
            <person name="Tuberville T.D."/>
            <person name="Venegas-Anaya M."/>
            <person name="Howard J.T."/>
            <person name="Jarvis E.D."/>
            <person name="Guillette L.J.Jr."/>
            <person name="Glenn T.C."/>
            <person name="Green R.E."/>
            <person name="Ray D.A."/>
        </authorList>
    </citation>
    <scope>NUCLEOTIDE SEQUENCE [LARGE SCALE GENOMIC DNA]</scope>
    <source>
        <strain evidence="14">KSC_2009_1</strain>
    </source>
</reference>
<evidence type="ECO:0000256" key="11">
    <source>
        <dbReference type="ARBA" id="ARBA00047559"/>
    </source>
</evidence>
<dbReference type="GO" id="GO:0005524">
    <property type="term" value="F:ATP binding"/>
    <property type="evidence" value="ECO:0007669"/>
    <property type="project" value="UniProtKB-KW"/>
</dbReference>
<evidence type="ECO:0000256" key="1">
    <source>
        <dbReference type="ARBA" id="ARBA00001946"/>
    </source>
</evidence>
<protein>
    <recommendedName>
        <fullName evidence="3">mitogen-activated protein kinase kinase kinase</fullName>
        <ecNumber evidence="3">2.7.11.25</ecNumber>
    </recommendedName>
</protein>
<comment type="similarity">
    <text evidence="2">Belongs to the protein kinase superfamily. STE Ser/Thr protein kinase family. MAP kinase kinase kinase subfamily.</text>
</comment>
<comment type="caution">
    <text evidence="14">The sequence shown here is derived from an EMBL/GenBank/DDBJ whole genome shotgun (WGS) entry which is preliminary data.</text>
</comment>
<dbReference type="EC" id="2.7.11.25" evidence="3"/>
<comment type="catalytic activity">
    <reaction evidence="12">
        <text>L-seryl-[protein] + ATP = O-phospho-L-seryl-[protein] + ADP + H(+)</text>
        <dbReference type="Rhea" id="RHEA:17989"/>
        <dbReference type="Rhea" id="RHEA-COMP:9863"/>
        <dbReference type="Rhea" id="RHEA-COMP:11604"/>
        <dbReference type="ChEBI" id="CHEBI:15378"/>
        <dbReference type="ChEBI" id="CHEBI:29999"/>
        <dbReference type="ChEBI" id="CHEBI:30616"/>
        <dbReference type="ChEBI" id="CHEBI:83421"/>
        <dbReference type="ChEBI" id="CHEBI:456216"/>
        <dbReference type="EC" id="2.7.11.25"/>
    </reaction>
</comment>
<dbReference type="PANTHER" id="PTHR44329">
    <property type="entry name" value="SERINE/THREONINE-PROTEIN KINASE TNNI3K-RELATED"/>
    <property type="match status" value="1"/>
</dbReference>
<dbReference type="FunFam" id="1.10.510.10:FF:000076">
    <property type="entry name" value="Mitogen-activated protein kinase kinase kinase"/>
    <property type="match status" value="1"/>
</dbReference>
<evidence type="ECO:0000256" key="3">
    <source>
        <dbReference type="ARBA" id="ARBA00012406"/>
    </source>
</evidence>
<evidence type="ECO:0000256" key="8">
    <source>
        <dbReference type="ARBA" id="ARBA00022741"/>
    </source>
</evidence>
<dbReference type="Pfam" id="PF07714">
    <property type="entry name" value="PK_Tyr_Ser-Thr"/>
    <property type="match status" value="1"/>
</dbReference>
<keyword evidence="6" id="KW-0808">Transferase</keyword>
<evidence type="ECO:0000256" key="9">
    <source>
        <dbReference type="ARBA" id="ARBA00022777"/>
    </source>
</evidence>
<comment type="catalytic activity">
    <reaction evidence="11">
        <text>L-threonyl-[protein] + ATP = O-phospho-L-threonyl-[protein] + ADP + H(+)</text>
        <dbReference type="Rhea" id="RHEA:46608"/>
        <dbReference type="Rhea" id="RHEA-COMP:11060"/>
        <dbReference type="Rhea" id="RHEA-COMP:11605"/>
        <dbReference type="ChEBI" id="CHEBI:15378"/>
        <dbReference type="ChEBI" id="CHEBI:30013"/>
        <dbReference type="ChEBI" id="CHEBI:30616"/>
        <dbReference type="ChEBI" id="CHEBI:61977"/>
        <dbReference type="ChEBI" id="CHEBI:456216"/>
        <dbReference type="EC" id="2.7.11.25"/>
    </reaction>
</comment>
<dbReference type="GO" id="GO:0005813">
    <property type="term" value="C:centrosome"/>
    <property type="evidence" value="ECO:0007669"/>
    <property type="project" value="TreeGrafter"/>
</dbReference>
<dbReference type="InterPro" id="IPR051681">
    <property type="entry name" value="Ser/Thr_Kinases-Pseudokinases"/>
</dbReference>
<organism evidence="14 15">
    <name type="scientific">Alligator mississippiensis</name>
    <name type="common">American alligator</name>
    <dbReference type="NCBI Taxonomy" id="8496"/>
    <lineage>
        <taxon>Eukaryota</taxon>
        <taxon>Metazoa</taxon>
        <taxon>Chordata</taxon>
        <taxon>Craniata</taxon>
        <taxon>Vertebrata</taxon>
        <taxon>Euteleostomi</taxon>
        <taxon>Archelosauria</taxon>
        <taxon>Archosauria</taxon>
        <taxon>Crocodylia</taxon>
        <taxon>Alligatoridae</taxon>
        <taxon>Alligatorinae</taxon>
        <taxon>Alligator</taxon>
    </lineage>
</organism>
<dbReference type="SUPFAM" id="SSF56112">
    <property type="entry name" value="Protein kinase-like (PK-like)"/>
    <property type="match status" value="1"/>
</dbReference>
<dbReference type="PROSITE" id="PS50011">
    <property type="entry name" value="PROTEIN_KINASE_DOM"/>
    <property type="match status" value="1"/>
</dbReference>
<keyword evidence="15" id="KW-1185">Reference proteome</keyword>
<comment type="cofactor">
    <cofactor evidence="1">
        <name>Mg(2+)</name>
        <dbReference type="ChEBI" id="CHEBI:18420"/>
    </cofactor>
</comment>
<keyword evidence="10" id="KW-0067">ATP-binding</keyword>
<sequence length="311" mass="34864">MRYLHAVPVIHRDLKSNNVLLAEPVDPEAPGGNTLKITDFGLAREWNRTTKMSAAGTYAWMAPEVIKSSTFSRGSDVWSYGVLLWELLTGEVPYRGIDGLAVAYGVAVNKLTLPIPSTCPEPFAQLMAECWDQDPHERPSFGAVLSQLEALEQQGLAELPPGSFHSLQDDWQLEIQAMFDQLRAREKELLSREEELARAAVEQKCQEEALRQREHQLAQWELEVFERELSLLLQQAARQPPLLKRRRGTFRRAKSKGRDGGDRISMPLDFKHRITVQASPGLDRRNVAEGGAGGSPTFPRFRAIQPGKCGL</sequence>
<dbReference type="InterPro" id="IPR008271">
    <property type="entry name" value="Ser/Thr_kinase_AS"/>
</dbReference>
<evidence type="ECO:0000256" key="4">
    <source>
        <dbReference type="ARBA" id="ARBA00022443"/>
    </source>
</evidence>
<dbReference type="PRINTS" id="PR00109">
    <property type="entry name" value="TYRKINASE"/>
</dbReference>
<feature type="domain" description="Protein kinase" evidence="13">
    <location>
        <begin position="1"/>
        <end position="151"/>
    </location>
</feature>
<dbReference type="SMART" id="SM00220">
    <property type="entry name" value="S_TKc"/>
    <property type="match status" value="1"/>
</dbReference>
<evidence type="ECO:0000313" key="14">
    <source>
        <dbReference type="EMBL" id="KYO39301.1"/>
    </source>
</evidence>
<keyword evidence="8" id="KW-0547">Nucleotide-binding</keyword>
<keyword evidence="9 14" id="KW-0418">Kinase</keyword>
<keyword evidence="5" id="KW-0723">Serine/threonine-protein kinase</keyword>
<evidence type="ECO:0000256" key="2">
    <source>
        <dbReference type="ARBA" id="ARBA00006529"/>
    </source>
</evidence>
<keyword evidence="7" id="KW-0677">Repeat</keyword>
<evidence type="ECO:0000256" key="6">
    <source>
        <dbReference type="ARBA" id="ARBA00022679"/>
    </source>
</evidence>
<keyword evidence="4" id="KW-0728">SH3 domain</keyword>
<dbReference type="GO" id="GO:0043065">
    <property type="term" value="P:positive regulation of apoptotic process"/>
    <property type="evidence" value="ECO:0007669"/>
    <property type="project" value="TreeGrafter"/>
</dbReference>
<dbReference type="InterPro" id="IPR011009">
    <property type="entry name" value="Kinase-like_dom_sf"/>
</dbReference>
<dbReference type="Gene3D" id="1.10.510.10">
    <property type="entry name" value="Transferase(Phosphotransferase) domain 1"/>
    <property type="match status" value="1"/>
</dbReference>